<dbReference type="Proteomes" id="UP000003330">
    <property type="component" value="Unassembled WGS sequence"/>
</dbReference>
<reference evidence="9 10" key="1">
    <citation type="journal article" date="2014" name="Int. J. Syst. Evol. Microbiol.">
        <title>Phylogenomics and the dynamic genome evolution of the genus Streptococcus.</title>
        <authorList>
            <consortium name="The Broad Institute Genome Sequencing Platform"/>
            <person name="Richards V.P."/>
            <person name="Palmer S.R."/>
            <person name="Pavinski Bitar P.D."/>
            <person name="Qin X."/>
            <person name="Weinstock G.M."/>
            <person name="Highlander S.K."/>
            <person name="Town C.D."/>
            <person name="Burne R.A."/>
            <person name="Stanhope M.J."/>
        </authorList>
    </citation>
    <scope>NUCLEOTIDE SEQUENCE [LARGE SCALE GENOMIC DNA]</scope>
    <source>
        <strain evidence="9 10">707-05</strain>
    </source>
</reference>
<name>G5K3Z6_9STRE</name>
<keyword evidence="9" id="KW-0378">Hydrolase</keyword>
<keyword evidence="4 8" id="KW-0375">Hydrogen ion transport</keyword>
<comment type="function">
    <text evidence="8">This protein is part of the stalk that links CF(0) to CF(1). It either transmits conformational changes from CF(0) to CF(1) or is implicated in proton conduction.</text>
</comment>
<comment type="subcellular location">
    <subcellularLocation>
        <location evidence="8">Cell membrane</location>
        <topology evidence="8">Peripheral membrane protein</topology>
    </subcellularLocation>
    <subcellularLocation>
        <location evidence="1">Membrane</location>
    </subcellularLocation>
</comment>
<accession>G5K3Z6</accession>
<dbReference type="HAMAP" id="MF_01416">
    <property type="entry name" value="ATP_synth_delta_bact"/>
    <property type="match status" value="1"/>
</dbReference>
<dbReference type="InterPro" id="IPR026015">
    <property type="entry name" value="ATP_synth_OSCP/delta_N_sf"/>
</dbReference>
<keyword evidence="7 8" id="KW-0066">ATP synthesis</keyword>
<dbReference type="GO" id="GO:0046933">
    <property type="term" value="F:proton-transporting ATP synthase activity, rotational mechanism"/>
    <property type="evidence" value="ECO:0007669"/>
    <property type="project" value="UniProtKB-UniRule"/>
</dbReference>
<evidence type="ECO:0000313" key="9">
    <source>
        <dbReference type="EMBL" id="EHI69681.1"/>
    </source>
</evidence>
<evidence type="ECO:0000256" key="8">
    <source>
        <dbReference type="HAMAP-Rule" id="MF_01416"/>
    </source>
</evidence>
<evidence type="ECO:0000256" key="6">
    <source>
        <dbReference type="ARBA" id="ARBA00023136"/>
    </source>
</evidence>
<evidence type="ECO:0000313" key="10">
    <source>
        <dbReference type="Proteomes" id="UP000003330"/>
    </source>
</evidence>
<dbReference type="eggNOG" id="COG0712">
    <property type="taxonomic scope" value="Bacteria"/>
</dbReference>
<comment type="function">
    <text evidence="8">F(1)F(0) ATP synthase produces ATP from ADP in the presence of a proton or sodium gradient. F-type ATPases consist of two structural domains, F(1) containing the extramembraneous catalytic core and F(0) containing the membrane proton channel, linked together by a central stalk and a peripheral stalk. During catalysis, ATP synthesis in the catalytic domain of F(1) is coupled via a rotary mechanism of the central stalk subunits to proton translocation.</text>
</comment>
<comment type="similarity">
    <text evidence="8">Belongs to the ATPase delta chain family.</text>
</comment>
<keyword evidence="10" id="KW-1185">Reference proteome</keyword>
<dbReference type="Pfam" id="PF00213">
    <property type="entry name" value="OSCP"/>
    <property type="match status" value="1"/>
</dbReference>
<keyword evidence="2 8" id="KW-0813">Transport</keyword>
<evidence type="ECO:0000256" key="7">
    <source>
        <dbReference type="ARBA" id="ARBA00023310"/>
    </source>
</evidence>
<dbReference type="GO" id="GO:0016787">
    <property type="term" value="F:hydrolase activity"/>
    <property type="evidence" value="ECO:0007669"/>
    <property type="project" value="UniProtKB-KW"/>
</dbReference>
<evidence type="ECO:0000256" key="4">
    <source>
        <dbReference type="ARBA" id="ARBA00022781"/>
    </source>
</evidence>
<dbReference type="NCBIfam" id="TIGR01145">
    <property type="entry name" value="ATP_synt_delta"/>
    <property type="match status" value="1"/>
</dbReference>
<dbReference type="STRING" id="764299.STRIC_1520"/>
<dbReference type="AlphaFoldDB" id="G5K3Z6"/>
<keyword evidence="3 8" id="KW-1003">Cell membrane</keyword>
<evidence type="ECO:0000256" key="2">
    <source>
        <dbReference type="ARBA" id="ARBA00022448"/>
    </source>
</evidence>
<gene>
    <name evidence="8 9" type="primary">atpH</name>
    <name evidence="9" type="ORF">STRIC_1520</name>
</gene>
<sequence>MTKKEEALIKQYAKSLVEVCQEQGALDSLQADVLAILETFETTELQKTLESLAVPHAEKVQLVKYLQGDQSLYLNNLLEVILQNERENFLYEILQAVLTELALVSNQYDVFVTTALPLSQEQRDRVRQVVATKFAVQTGRLIEKVDPSIIGGFIISVNNKVIDTSIRRQLQAFKMNIK</sequence>
<comment type="caution">
    <text evidence="9">The sequence shown here is derived from an EMBL/GenBank/DDBJ whole genome shotgun (WGS) entry which is preliminary data.</text>
</comment>
<dbReference type="RefSeq" id="WP_008089157.1">
    <property type="nucleotide sequence ID" value="NZ_AEUX02000006.1"/>
</dbReference>
<evidence type="ECO:0000256" key="5">
    <source>
        <dbReference type="ARBA" id="ARBA00023065"/>
    </source>
</evidence>
<keyword evidence="8" id="KW-0139">CF(1)</keyword>
<proteinExistence type="inferred from homology"/>
<keyword evidence="6 8" id="KW-0472">Membrane</keyword>
<dbReference type="Gene3D" id="1.10.520.20">
    <property type="entry name" value="N-terminal domain of the delta subunit of the F1F0-ATP synthase"/>
    <property type="match status" value="1"/>
</dbReference>
<protein>
    <recommendedName>
        <fullName evidence="8">ATP synthase subunit delta</fullName>
    </recommendedName>
    <alternativeName>
        <fullName evidence="8">ATP synthase F(1) sector subunit delta</fullName>
    </alternativeName>
    <alternativeName>
        <fullName evidence="8">F-type ATPase subunit delta</fullName>
        <shortName evidence="8">F-ATPase subunit delta</shortName>
    </alternativeName>
</protein>
<keyword evidence="5 8" id="KW-0406">Ion transport</keyword>
<dbReference type="OrthoDB" id="9802471at2"/>
<dbReference type="GO" id="GO:0045259">
    <property type="term" value="C:proton-transporting ATP synthase complex"/>
    <property type="evidence" value="ECO:0007669"/>
    <property type="project" value="UniProtKB-KW"/>
</dbReference>
<dbReference type="SUPFAM" id="SSF47928">
    <property type="entry name" value="N-terminal domain of the delta subunit of the F1F0-ATP synthase"/>
    <property type="match status" value="1"/>
</dbReference>
<dbReference type="EMBL" id="AEUX02000006">
    <property type="protein sequence ID" value="EHI69681.1"/>
    <property type="molecule type" value="Genomic_DNA"/>
</dbReference>
<dbReference type="PANTHER" id="PTHR11910">
    <property type="entry name" value="ATP SYNTHASE DELTA CHAIN"/>
    <property type="match status" value="1"/>
</dbReference>
<dbReference type="PRINTS" id="PR00125">
    <property type="entry name" value="ATPASEDELTA"/>
</dbReference>
<evidence type="ECO:0000256" key="3">
    <source>
        <dbReference type="ARBA" id="ARBA00022475"/>
    </source>
</evidence>
<dbReference type="NCBIfam" id="NF004401">
    <property type="entry name" value="PRK05758.2-1"/>
    <property type="match status" value="1"/>
</dbReference>
<dbReference type="GO" id="GO:0005886">
    <property type="term" value="C:plasma membrane"/>
    <property type="evidence" value="ECO:0007669"/>
    <property type="project" value="UniProtKB-SubCell"/>
</dbReference>
<evidence type="ECO:0000256" key="1">
    <source>
        <dbReference type="ARBA" id="ARBA00004370"/>
    </source>
</evidence>
<organism evidence="9 10">
    <name type="scientific">Streptococcus ictaluri 707-05</name>
    <dbReference type="NCBI Taxonomy" id="764299"/>
    <lineage>
        <taxon>Bacteria</taxon>
        <taxon>Bacillati</taxon>
        <taxon>Bacillota</taxon>
        <taxon>Bacilli</taxon>
        <taxon>Lactobacillales</taxon>
        <taxon>Streptococcaceae</taxon>
        <taxon>Streptococcus</taxon>
    </lineage>
</organism>
<dbReference type="InterPro" id="IPR000711">
    <property type="entry name" value="ATPase_OSCP/dsu"/>
</dbReference>